<comment type="caution">
    <text evidence="1">The sequence shown here is derived from an EMBL/GenBank/DDBJ whole genome shotgun (WGS) entry which is preliminary data.</text>
</comment>
<proteinExistence type="predicted"/>
<dbReference type="EMBL" id="JAHKSW010000012">
    <property type="protein sequence ID" value="KAG7326077.1"/>
    <property type="molecule type" value="Genomic_DNA"/>
</dbReference>
<gene>
    <name evidence="1" type="ORF">KOW79_011002</name>
</gene>
<reference evidence="1 2" key="1">
    <citation type="submission" date="2021-06" db="EMBL/GenBank/DDBJ databases">
        <title>Chromosome-level genome assembly of the red-tail catfish (Hemibagrus wyckioides).</title>
        <authorList>
            <person name="Shao F."/>
        </authorList>
    </citation>
    <scope>NUCLEOTIDE SEQUENCE [LARGE SCALE GENOMIC DNA]</scope>
    <source>
        <strain evidence="1">EC202008001</strain>
        <tissue evidence="1">Blood</tissue>
    </source>
</reference>
<sequence length="414" mass="47010">MRSCSRTAIAELLSSILMEDDVEPGAIVLSAYFGTLLGALFCCTVKVNETLIVRSTVYISQGFYRCTDFVHWHYTCAVDMINGLLEEIPARGYLLAWSEDVPATPSQCLATRIVEEMRGMIRTLEGGWWGFSTGNSRWLLHRDVVYDLNKMTAEYQNPIAAICYVNEEEHSDYLFEIATAHLSTTYKVRFCGMGFMLKSNIFSTLSDMLQHISTEKGVTFVTRPSPKLQELCRDSLRMHPEELECVPIPGRLTRCYKFIQGAYSNPKDLIGELLEEIRDGILLDRPDEAPYLTTGFYSGTNVLSEMKILLKHLGCKWSGHKSPLDKDYLIKDLQKLHELFGHENSADIFCYTRQARNGTGHLFDVLTWTGGEYQVSFHTSGFQLHGQGKVHFASLRDLVKYMVHDTTLTLTVTR</sequence>
<name>A0A9D3SJ73_9TELE</name>
<evidence type="ECO:0000313" key="2">
    <source>
        <dbReference type="Proteomes" id="UP000824219"/>
    </source>
</evidence>
<evidence type="ECO:0000313" key="1">
    <source>
        <dbReference type="EMBL" id="KAG7326077.1"/>
    </source>
</evidence>
<dbReference type="Proteomes" id="UP000824219">
    <property type="component" value="Linkage Group LG12"/>
</dbReference>
<accession>A0A9D3SJ73</accession>
<keyword evidence="2" id="KW-1185">Reference proteome</keyword>
<dbReference type="AlphaFoldDB" id="A0A9D3SJ73"/>
<organism evidence="1 2">
    <name type="scientific">Hemibagrus wyckioides</name>
    <dbReference type="NCBI Taxonomy" id="337641"/>
    <lineage>
        <taxon>Eukaryota</taxon>
        <taxon>Metazoa</taxon>
        <taxon>Chordata</taxon>
        <taxon>Craniata</taxon>
        <taxon>Vertebrata</taxon>
        <taxon>Euteleostomi</taxon>
        <taxon>Actinopterygii</taxon>
        <taxon>Neopterygii</taxon>
        <taxon>Teleostei</taxon>
        <taxon>Ostariophysi</taxon>
        <taxon>Siluriformes</taxon>
        <taxon>Bagridae</taxon>
        <taxon>Hemibagrus</taxon>
    </lineage>
</organism>
<protein>
    <submittedName>
        <fullName evidence="1">Uncharacterized protein</fullName>
    </submittedName>
</protein>